<dbReference type="Pfam" id="PF25587">
    <property type="entry name" value="Rv2743c"/>
    <property type="match status" value="1"/>
</dbReference>
<evidence type="ECO:0000256" key="1">
    <source>
        <dbReference type="SAM" id="Phobius"/>
    </source>
</evidence>
<sequence length="269" mass="28259">MSTPDDGRTGMTPGPAVAALRDVTDAAVDVARRWRDPAAKLRRKKRRARRSAGFFGATAGTWGIGTATLVAASAPDWTIVATGGATAAFAVPAVFALRRFRRLDSVSLPPELPPRRSLPPVGSVARAAVERLSSNEQGLARLLAVVSKSGAVAGDDLEEIGEAARSASSALDSVVEDIVALESAARASAAAGVHLGPAITAAGEQLEAGVDQYEHLVSAAAKLAAAPEGTRSMALFDRQRSELIDASDRLESWAQSWKEIEQIQQRHRH</sequence>
<reference evidence="2 3" key="1">
    <citation type="submission" date="2023-07" db="EMBL/GenBank/DDBJ databases">
        <authorList>
            <person name="Girao M."/>
            <person name="Carvalho M.F."/>
        </authorList>
    </citation>
    <scope>NUCLEOTIDE SEQUENCE [LARGE SCALE GENOMIC DNA]</scope>
    <source>
        <strain evidence="2 3">YIM65754</strain>
    </source>
</reference>
<gene>
    <name evidence="2" type="ORF">Q7514_02480</name>
</gene>
<proteinExistence type="predicted"/>
<keyword evidence="1" id="KW-0812">Transmembrane</keyword>
<dbReference type="InterPro" id="IPR057952">
    <property type="entry name" value="Rv2743c-like"/>
</dbReference>
<dbReference type="NCBIfam" id="NF047839">
    <property type="entry name" value="PspM_Rv2743c"/>
    <property type="match status" value="1"/>
</dbReference>
<comment type="caution">
    <text evidence="2">The sequence shown here is derived from an EMBL/GenBank/DDBJ whole genome shotgun (WGS) entry which is preliminary data.</text>
</comment>
<feature type="transmembrane region" description="Helical" evidence="1">
    <location>
        <begin position="52"/>
        <end position="71"/>
    </location>
</feature>
<dbReference type="Proteomes" id="UP001336020">
    <property type="component" value="Unassembled WGS sequence"/>
</dbReference>
<keyword evidence="1" id="KW-0472">Membrane</keyword>
<organism evidence="2 3">
    <name type="scientific">Rhodococcus artemisiae</name>
    <dbReference type="NCBI Taxonomy" id="714159"/>
    <lineage>
        <taxon>Bacteria</taxon>
        <taxon>Bacillati</taxon>
        <taxon>Actinomycetota</taxon>
        <taxon>Actinomycetes</taxon>
        <taxon>Mycobacteriales</taxon>
        <taxon>Nocardiaceae</taxon>
        <taxon>Rhodococcus</taxon>
    </lineage>
</organism>
<feature type="transmembrane region" description="Helical" evidence="1">
    <location>
        <begin position="77"/>
        <end position="97"/>
    </location>
</feature>
<accession>A0ABU7L4V6</accession>
<name>A0ABU7L4V6_9NOCA</name>
<evidence type="ECO:0000313" key="2">
    <source>
        <dbReference type="EMBL" id="MEE2056392.1"/>
    </source>
</evidence>
<keyword evidence="3" id="KW-1185">Reference proteome</keyword>
<dbReference type="EMBL" id="JAUTXY010000001">
    <property type="protein sequence ID" value="MEE2056392.1"/>
    <property type="molecule type" value="Genomic_DNA"/>
</dbReference>
<evidence type="ECO:0000313" key="3">
    <source>
        <dbReference type="Proteomes" id="UP001336020"/>
    </source>
</evidence>
<dbReference type="RefSeq" id="WP_330131667.1">
    <property type="nucleotide sequence ID" value="NZ_JAUTXY010000001.1"/>
</dbReference>
<protein>
    <submittedName>
        <fullName evidence="2">Uncharacterized protein</fullName>
    </submittedName>
</protein>
<keyword evidence="1" id="KW-1133">Transmembrane helix</keyword>